<dbReference type="EMBL" id="ML978984">
    <property type="protein sequence ID" value="KAF1925421.1"/>
    <property type="molecule type" value="Genomic_DNA"/>
</dbReference>
<dbReference type="RefSeq" id="XP_033445673.1">
    <property type="nucleotide sequence ID" value="XM_033593560.1"/>
</dbReference>
<proteinExistence type="predicted"/>
<keyword evidence="3" id="KW-1185">Reference proteome</keyword>
<feature type="coiled-coil region" evidence="1">
    <location>
        <begin position="1"/>
        <end position="28"/>
    </location>
</feature>
<protein>
    <submittedName>
        <fullName evidence="2">Uncharacterized protein</fullName>
    </submittedName>
</protein>
<keyword evidence="1" id="KW-0175">Coiled coil</keyword>
<dbReference type="Proteomes" id="UP000800082">
    <property type="component" value="Unassembled WGS sequence"/>
</dbReference>
<accession>A0A6A5RB09</accession>
<evidence type="ECO:0000313" key="2">
    <source>
        <dbReference type="EMBL" id="KAF1925421.1"/>
    </source>
</evidence>
<reference evidence="2" key="1">
    <citation type="journal article" date="2020" name="Stud. Mycol.">
        <title>101 Dothideomycetes genomes: a test case for predicting lifestyles and emergence of pathogens.</title>
        <authorList>
            <person name="Haridas S."/>
            <person name="Albert R."/>
            <person name="Binder M."/>
            <person name="Bloem J."/>
            <person name="Labutti K."/>
            <person name="Salamov A."/>
            <person name="Andreopoulos B."/>
            <person name="Baker S."/>
            <person name="Barry K."/>
            <person name="Bills G."/>
            <person name="Bluhm B."/>
            <person name="Cannon C."/>
            <person name="Castanera R."/>
            <person name="Culley D."/>
            <person name="Daum C."/>
            <person name="Ezra D."/>
            <person name="Gonzalez J."/>
            <person name="Henrissat B."/>
            <person name="Kuo A."/>
            <person name="Liang C."/>
            <person name="Lipzen A."/>
            <person name="Lutzoni F."/>
            <person name="Magnuson J."/>
            <person name="Mondo S."/>
            <person name="Nolan M."/>
            <person name="Ohm R."/>
            <person name="Pangilinan J."/>
            <person name="Park H.-J."/>
            <person name="Ramirez L."/>
            <person name="Alfaro M."/>
            <person name="Sun H."/>
            <person name="Tritt A."/>
            <person name="Yoshinaga Y."/>
            <person name="Zwiers L.-H."/>
            <person name="Turgeon B."/>
            <person name="Goodwin S."/>
            <person name="Spatafora J."/>
            <person name="Crous P."/>
            <person name="Grigoriev I."/>
        </authorList>
    </citation>
    <scope>NUCLEOTIDE SEQUENCE</scope>
    <source>
        <strain evidence="2">CBS 183.55</strain>
    </source>
</reference>
<name>A0A6A5RB09_9PLEO</name>
<organism evidence="2 3">
    <name type="scientific">Didymella exigua CBS 183.55</name>
    <dbReference type="NCBI Taxonomy" id="1150837"/>
    <lineage>
        <taxon>Eukaryota</taxon>
        <taxon>Fungi</taxon>
        <taxon>Dikarya</taxon>
        <taxon>Ascomycota</taxon>
        <taxon>Pezizomycotina</taxon>
        <taxon>Dothideomycetes</taxon>
        <taxon>Pleosporomycetidae</taxon>
        <taxon>Pleosporales</taxon>
        <taxon>Pleosporineae</taxon>
        <taxon>Didymellaceae</taxon>
        <taxon>Didymella</taxon>
    </lineage>
</organism>
<dbReference type="GeneID" id="54351228"/>
<sequence>MNDLENNNETLEAKNKALEEENLTQLAELLRLSGFEEKVLQLREALAIKKQADRETRQQQLKHALEKQTKYQQIIATLSRGGQAGEARVGVMEIEGNDHMVKQNMHSVHVLFAQTHRNALNDEE</sequence>
<gene>
    <name evidence="2" type="ORF">M421DRAFT_423738</name>
</gene>
<dbReference type="AlphaFoldDB" id="A0A6A5RB09"/>
<evidence type="ECO:0000313" key="3">
    <source>
        <dbReference type="Proteomes" id="UP000800082"/>
    </source>
</evidence>
<evidence type="ECO:0000256" key="1">
    <source>
        <dbReference type="SAM" id="Coils"/>
    </source>
</evidence>